<keyword evidence="2" id="KW-0472">Membrane</keyword>
<name>A0A1H6Q094_YARLL</name>
<dbReference type="GeneID" id="2910315"/>
<evidence type="ECO:0000256" key="2">
    <source>
        <dbReference type="SAM" id="Phobius"/>
    </source>
</evidence>
<dbReference type="KEGG" id="yli:2910315"/>
<keyword evidence="2" id="KW-1133">Transmembrane helix</keyword>
<dbReference type="RefSeq" id="XP_503091.1">
    <property type="nucleotide sequence ID" value="XM_503091.1"/>
</dbReference>
<evidence type="ECO:0000313" key="4">
    <source>
        <dbReference type="EMBL" id="RDW23003.1"/>
    </source>
</evidence>
<dbReference type="OrthoDB" id="10317440at2759"/>
<evidence type="ECO:0000313" key="3">
    <source>
        <dbReference type="EMBL" id="AOW04391.1"/>
    </source>
</evidence>
<feature type="region of interest" description="Disordered" evidence="1">
    <location>
        <begin position="73"/>
        <end position="104"/>
    </location>
</feature>
<keyword evidence="2" id="KW-0812">Transmembrane</keyword>
<dbReference type="VEuPathDB" id="FungiDB:YALI1_D26511g"/>
<evidence type="ECO:0000313" key="5">
    <source>
        <dbReference type="Proteomes" id="UP000182444"/>
    </source>
</evidence>
<dbReference type="VEuPathDB" id="FungiDB:YALI0_D20900g"/>
<dbReference type="Proteomes" id="UP000182444">
    <property type="component" value="Chromosome 1D"/>
</dbReference>
<protein>
    <submittedName>
        <fullName evidence="3">Uncharacterized protein</fullName>
    </submittedName>
</protein>
<reference evidence="3 5" key="1">
    <citation type="journal article" date="2016" name="PLoS ONE">
        <title>Sequence Assembly of Yarrowia lipolytica Strain W29/CLIB89 Shows Transposable Element Diversity.</title>
        <authorList>
            <person name="Magnan C."/>
            <person name="Yu J."/>
            <person name="Chang I."/>
            <person name="Jahn E."/>
            <person name="Kanomata Y."/>
            <person name="Wu J."/>
            <person name="Zeller M."/>
            <person name="Oakes M."/>
            <person name="Baldi P."/>
            <person name="Sandmeyer S."/>
        </authorList>
    </citation>
    <scope>NUCLEOTIDE SEQUENCE [LARGE SCALE GENOMIC DNA]</scope>
    <source>
        <strain evidence="3">CLIB89</strain>
        <strain evidence="5">CLIB89(W29)</strain>
    </source>
</reference>
<proteinExistence type="predicted"/>
<organism evidence="3 5">
    <name type="scientific">Yarrowia lipolytica</name>
    <name type="common">Candida lipolytica</name>
    <dbReference type="NCBI Taxonomy" id="4952"/>
    <lineage>
        <taxon>Eukaryota</taxon>
        <taxon>Fungi</taxon>
        <taxon>Dikarya</taxon>
        <taxon>Ascomycota</taxon>
        <taxon>Saccharomycotina</taxon>
        <taxon>Dipodascomycetes</taxon>
        <taxon>Dipodascales</taxon>
        <taxon>Dipodascales incertae sedis</taxon>
        <taxon>Yarrowia</taxon>
    </lineage>
</organism>
<evidence type="ECO:0000313" key="6">
    <source>
        <dbReference type="Proteomes" id="UP000256601"/>
    </source>
</evidence>
<dbReference type="AlphaFoldDB" id="A0A1H6Q094"/>
<dbReference type="EMBL" id="KZ859124">
    <property type="protein sequence ID" value="RDW23003.1"/>
    <property type="molecule type" value="Genomic_DNA"/>
</dbReference>
<reference evidence="4 6" key="2">
    <citation type="submission" date="2018-07" db="EMBL/GenBank/DDBJ databases">
        <title>Draft Genome Assemblies for Five Robust Yarrowia lipolytica Strains Exhibiting High Lipid Production and Pentose Sugar Utilization and Sugar Alcohol Secretion from Undetoxified Lignocellulosic Biomass Hydrolysates.</title>
        <authorList>
            <consortium name="DOE Joint Genome Institute"/>
            <person name="Walker C."/>
            <person name="Ryu S."/>
            <person name="Na H."/>
            <person name="Zane M."/>
            <person name="LaButti K."/>
            <person name="Lipzen A."/>
            <person name="Haridas S."/>
            <person name="Barry K."/>
            <person name="Grigoriev I.V."/>
            <person name="Quarterman J."/>
            <person name="Slininger P."/>
            <person name="Dien B."/>
            <person name="Trinh C.T."/>
        </authorList>
    </citation>
    <scope>NUCLEOTIDE SEQUENCE [LARGE SCALE GENOMIC DNA]</scope>
    <source>
        <strain evidence="4 6">YB392</strain>
    </source>
</reference>
<feature type="transmembrane region" description="Helical" evidence="2">
    <location>
        <begin position="12"/>
        <end position="40"/>
    </location>
</feature>
<sequence>MPSFTSETTLGYLFSPIAWLFVSCTITALVILTLLPFILFHDDIQQLDDYNWSKKKRRDLLLSDPILLRDTKESTEKTKDSAEKTKDSAEKTKDSASDDSALKSDCDSIDTCTAVSAPMLQSLFHRLVVQNKWREAGYVADHVYKLVRAKLLLTNLGVDGLRLLEDVIRGYPPGVENHVTAVFHTLADVIIGKYPGSAEEPASSRGILGRWCMQVMTSLITHVATVSRSDIVRMLCKRYFQDHVASLQIWTFKSVSVFLVHCLKTRHNLKTPENESIQLLLREGMTSRNKLVTKAAQDCLTHYTLVDSEAGDKLRYQIGANL</sequence>
<evidence type="ECO:0000256" key="1">
    <source>
        <dbReference type="SAM" id="MobiDB-lite"/>
    </source>
</evidence>
<dbReference type="Proteomes" id="UP000256601">
    <property type="component" value="Unassembled WGS sequence"/>
</dbReference>
<accession>A0A1H6Q094</accession>
<gene>
    <name evidence="4" type="ORF">B0I71DRAFT_136669</name>
    <name evidence="3" type="ORF">YALI1_D26511g</name>
</gene>
<dbReference type="EMBL" id="CP017556">
    <property type="protein sequence ID" value="AOW04391.1"/>
    <property type="molecule type" value="Genomic_DNA"/>
</dbReference>